<dbReference type="Proteomes" id="UP000597762">
    <property type="component" value="Unassembled WGS sequence"/>
</dbReference>
<name>A0A812EWV0_ACAPH</name>
<evidence type="ECO:0000256" key="2">
    <source>
        <dbReference type="SAM" id="SignalP"/>
    </source>
</evidence>
<feature type="signal peptide" evidence="2">
    <location>
        <begin position="1"/>
        <end position="19"/>
    </location>
</feature>
<dbReference type="AlphaFoldDB" id="A0A812EWV0"/>
<proteinExistence type="predicted"/>
<dbReference type="EMBL" id="CAHIKZ030005611">
    <property type="protein sequence ID" value="CAE1331696.1"/>
    <property type="molecule type" value="Genomic_DNA"/>
</dbReference>
<keyword evidence="4" id="KW-1185">Reference proteome</keyword>
<reference evidence="3" key="1">
    <citation type="submission" date="2021-01" db="EMBL/GenBank/DDBJ databases">
        <authorList>
            <person name="Li R."/>
            <person name="Bekaert M."/>
        </authorList>
    </citation>
    <scope>NUCLEOTIDE SEQUENCE</scope>
    <source>
        <strain evidence="3">Farmed</strain>
    </source>
</reference>
<feature type="transmembrane region" description="Helical" evidence="1">
    <location>
        <begin position="115"/>
        <end position="135"/>
    </location>
</feature>
<gene>
    <name evidence="3" type="ORF">SPHA_80848</name>
</gene>
<keyword evidence="1" id="KW-0472">Membrane</keyword>
<feature type="transmembrane region" description="Helical" evidence="1">
    <location>
        <begin position="31"/>
        <end position="52"/>
    </location>
</feature>
<feature type="transmembrane region" description="Helical" evidence="1">
    <location>
        <begin position="147"/>
        <end position="164"/>
    </location>
</feature>
<organism evidence="3 4">
    <name type="scientific">Acanthosepion pharaonis</name>
    <name type="common">Pharaoh cuttlefish</name>
    <name type="synonym">Sepia pharaonis</name>
    <dbReference type="NCBI Taxonomy" id="158019"/>
    <lineage>
        <taxon>Eukaryota</taxon>
        <taxon>Metazoa</taxon>
        <taxon>Spiralia</taxon>
        <taxon>Lophotrochozoa</taxon>
        <taxon>Mollusca</taxon>
        <taxon>Cephalopoda</taxon>
        <taxon>Coleoidea</taxon>
        <taxon>Decapodiformes</taxon>
        <taxon>Sepiida</taxon>
        <taxon>Sepiina</taxon>
        <taxon>Sepiidae</taxon>
        <taxon>Acanthosepion</taxon>
    </lineage>
</organism>
<accession>A0A812EWV0</accession>
<keyword evidence="1" id="KW-0812">Transmembrane</keyword>
<comment type="caution">
    <text evidence="3">The sequence shown here is derived from an EMBL/GenBank/DDBJ whole genome shotgun (WGS) entry which is preliminary data.</text>
</comment>
<evidence type="ECO:0000313" key="4">
    <source>
        <dbReference type="Proteomes" id="UP000597762"/>
    </source>
</evidence>
<sequence length="165" mass="19576">MNNAYLFFSFIALFNSTSSSPQSVPILVSSYLLPAFLDTVYILFLSSFYHSLKTDTVATLRADDFLSGSKDEKNSFIVLDFCRFRAGQPGYVLDFLAILSFFISILKLYRYFPFFFTIYLSFPLFPPFFFFYKYCLFSLSSFFSKRYFFSFSFLRFLHILFFFVY</sequence>
<protein>
    <submittedName>
        <fullName evidence="3">Uncharacterized protein</fullName>
    </submittedName>
</protein>
<keyword evidence="2" id="KW-0732">Signal</keyword>
<evidence type="ECO:0000313" key="3">
    <source>
        <dbReference type="EMBL" id="CAE1331696.1"/>
    </source>
</evidence>
<evidence type="ECO:0000256" key="1">
    <source>
        <dbReference type="SAM" id="Phobius"/>
    </source>
</evidence>
<keyword evidence="1" id="KW-1133">Transmembrane helix</keyword>
<feature type="chain" id="PRO_5032946876" evidence="2">
    <location>
        <begin position="20"/>
        <end position="165"/>
    </location>
</feature>